<comment type="caution">
    <text evidence="3">The sequence shown here is derived from an EMBL/GenBank/DDBJ whole genome shotgun (WGS) entry which is preliminary data.</text>
</comment>
<dbReference type="Gene3D" id="3.10.105.10">
    <property type="entry name" value="Dipeptide-binding Protein, Domain 3"/>
    <property type="match status" value="1"/>
</dbReference>
<name>A0ABU3Q0H2_9ACTN</name>
<dbReference type="InterPro" id="IPR030678">
    <property type="entry name" value="Peptide/Ni-bd"/>
</dbReference>
<dbReference type="SUPFAM" id="SSF53850">
    <property type="entry name" value="Periplasmic binding protein-like II"/>
    <property type="match status" value="1"/>
</dbReference>
<evidence type="ECO:0000259" key="2">
    <source>
        <dbReference type="Pfam" id="PF00496"/>
    </source>
</evidence>
<evidence type="ECO:0000313" key="3">
    <source>
        <dbReference type="EMBL" id="MDT9595007.1"/>
    </source>
</evidence>
<dbReference type="PANTHER" id="PTHR30290">
    <property type="entry name" value="PERIPLASMIC BINDING COMPONENT OF ABC TRANSPORTER"/>
    <property type="match status" value="1"/>
</dbReference>
<dbReference type="Proteomes" id="UP001268542">
    <property type="component" value="Unassembled WGS sequence"/>
</dbReference>
<feature type="signal peptide" evidence="1">
    <location>
        <begin position="1"/>
        <end position="35"/>
    </location>
</feature>
<dbReference type="InterPro" id="IPR000914">
    <property type="entry name" value="SBP_5_dom"/>
</dbReference>
<dbReference type="Gene3D" id="3.40.190.10">
    <property type="entry name" value="Periplasmic binding protein-like II"/>
    <property type="match status" value="1"/>
</dbReference>
<dbReference type="EMBL" id="JAVYII010000009">
    <property type="protein sequence ID" value="MDT9595007.1"/>
    <property type="molecule type" value="Genomic_DNA"/>
</dbReference>
<accession>A0ABU3Q0H2</accession>
<dbReference type="CDD" id="cd08492">
    <property type="entry name" value="PBP2_NikA_DppA_OppA_like_15"/>
    <property type="match status" value="1"/>
</dbReference>
<dbReference type="InterPro" id="IPR039424">
    <property type="entry name" value="SBP_5"/>
</dbReference>
<feature type="domain" description="Solute-binding protein family 5" evidence="2">
    <location>
        <begin position="93"/>
        <end position="439"/>
    </location>
</feature>
<proteinExistence type="predicted"/>
<dbReference type="PROSITE" id="PS51257">
    <property type="entry name" value="PROKAR_LIPOPROTEIN"/>
    <property type="match status" value="1"/>
</dbReference>
<dbReference type="Pfam" id="PF00496">
    <property type="entry name" value="SBP_bac_5"/>
    <property type="match status" value="1"/>
</dbReference>
<dbReference type="PIRSF" id="PIRSF002741">
    <property type="entry name" value="MppA"/>
    <property type="match status" value="1"/>
</dbReference>
<feature type="chain" id="PRO_5047455118" evidence="1">
    <location>
        <begin position="36"/>
        <end position="554"/>
    </location>
</feature>
<keyword evidence="4" id="KW-1185">Reference proteome</keyword>
<evidence type="ECO:0000313" key="4">
    <source>
        <dbReference type="Proteomes" id="UP001268542"/>
    </source>
</evidence>
<gene>
    <name evidence="3" type="ORF">RDV89_18100</name>
</gene>
<protein>
    <submittedName>
        <fullName evidence="3">ABC transporter substrate-binding protein</fullName>
    </submittedName>
</protein>
<evidence type="ECO:0000256" key="1">
    <source>
        <dbReference type="SAM" id="SignalP"/>
    </source>
</evidence>
<reference evidence="3 4" key="1">
    <citation type="submission" date="2023-08" db="EMBL/GenBank/DDBJ databases">
        <title>Nocardioides seae sp. nov., a bacterium isolated from a soil.</title>
        <authorList>
            <person name="Wang X."/>
        </authorList>
    </citation>
    <scope>NUCLEOTIDE SEQUENCE [LARGE SCALE GENOMIC DNA]</scope>
    <source>
        <strain evidence="3 4">YZH12</strain>
    </source>
</reference>
<keyword evidence="1" id="KW-0732">Signal</keyword>
<organism evidence="3 4">
    <name type="scientific">Nocardioides imazamoxiresistens</name>
    <dbReference type="NCBI Taxonomy" id="3231893"/>
    <lineage>
        <taxon>Bacteria</taxon>
        <taxon>Bacillati</taxon>
        <taxon>Actinomycetota</taxon>
        <taxon>Actinomycetes</taxon>
        <taxon>Propionibacteriales</taxon>
        <taxon>Nocardioidaceae</taxon>
        <taxon>Nocardioides</taxon>
    </lineage>
</organism>
<sequence length="554" mass="59688">MKNPRPARRPHRAGRAVTAAVGVLSAVLVASGCTAGGATGAGGGEPQEGGDLTFLIDSLGDTWVPNNSSISSFQGHVWGHVTDKLVYVDAEGEVSPWVAESWEQNDDVTEFTLHLRDDVTFSDGSPLDAAAVVANLDIWARGDIEAGINPIGLFPKTYDRAEAVDATTVKVYFSAPTLGFIPTLGYHGSILLSPETLALPAEEQADLANDIGSGPFVVESWADGDQVVLTKREDYDWAPEALDHEGPAYLDSITYKVLAEPSLRTSAVQSNQAQVAYNPSPQELSFYEEQGFTVAAPRYLGFVNGFAVNTQVAPFDDVRVRQALQQGIDRDEILSTVYTDAWLPAESFIQSNVPGASDHADEFAFDPDAAAALLDEAGWVEGPDGVREKDGETLSLTLYPNPYLATSQAVDELVAQQLGAIGFDVDLQAYDVVTYTERIAIGSDAVPAYEITRSFIDAGTVAGILTDADNGEDWFNVGQGDERLNELRAGISTATSVDERDVVLDELQSHVLEQGYFVPLTQIVQRLYLQSPSLQGVSYNGVAYANYYTAWLDR</sequence>
<dbReference type="RefSeq" id="WP_315735345.1">
    <property type="nucleotide sequence ID" value="NZ_JAVYII010000009.1"/>
</dbReference>